<evidence type="ECO:0000256" key="13">
    <source>
        <dbReference type="ARBA" id="ARBA00023316"/>
    </source>
</evidence>
<feature type="domain" description="Penicillin-binding protein dimerisation" evidence="16">
    <location>
        <begin position="60"/>
        <end position="231"/>
    </location>
</feature>
<protein>
    <submittedName>
        <fullName evidence="17">Penicillin-binding protein 2</fullName>
    </submittedName>
</protein>
<dbReference type="InterPro" id="IPR036138">
    <property type="entry name" value="PBP_dimer_sf"/>
</dbReference>
<accession>A0A2A4B9G4</accession>
<dbReference type="Gene3D" id="3.90.1310.10">
    <property type="entry name" value="Penicillin-binding protein 2a (Domain 2)"/>
    <property type="match status" value="1"/>
</dbReference>
<dbReference type="SUPFAM" id="SSF56601">
    <property type="entry name" value="beta-lactamase/transpeptidase-like"/>
    <property type="match status" value="1"/>
</dbReference>
<keyword evidence="12" id="KW-0472">Membrane</keyword>
<comment type="subcellular location">
    <subcellularLocation>
        <location evidence="2">Cell membrane</location>
    </subcellularLocation>
    <subcellularLocation>
        <location evidence="1">Membrane</location>
        <topology evidence="1">Single-pass membrane protein</topology>
    </subcellularLocation>
</comment>
<dbReference type="SUPFAM" id="SSF56519">
    <property type="entry name" value="Penicillin binding protein dimerisation domain"/>
    <property type="match status" value="1"/>
</dbReference>
<keyword evidence="11" id="KW-1133">Transmembrane helix</keyword>
<dbReference type="GO" id="GO:0008360">
    <property type="term" value="P:regulation of cell shape"/>
    <property type="evidence" value="ECO:0007669"/>
    <property type="project" value="UniProtKB-KW"/>
</dbReference>
<dbReference type="InterPro" id="IPR005311">
    <property type="entry name" value="PBP_dimer"/>
</dbReference>
<dbReference type="Proteomes" id="UP000218366">
    <property type="component" value="Unassembled WGS sequence"/>
</dbReference>
<keyword evidence="7" id="KW-0812">Transmembrane</keyword>
<dbReference type="GO" id="GO:0071555">
    <property type="term" value="P:cell wall organization"/>
    <property type="evidence" value="ECO:0007669"/>
    <property type="project" value="UniProtKB-KW"/>
</dbReference>
<dbReference type="Pfam" id="PF03717">
    <property type="entry name" value="PBP_dimer"/>
    <property type="match status" value="1"/>
</dbReference>
<evidence type="ECO:0000256" key="5">
    <source>
        <dbReference type="ARBA" id="ARBA00022645"/>
    </source>
</evidence>
<keyword evidence="10" id="KW-0573">Peptidoglycan synthesis</keyword>
<dbReference type="InterPro" id="IPR017790">
    <property type="entry name" value="Penicillin-binding_protein_2"/>
</dbReference>
<feature type="domain" description="Penicillin-binding protein transpeptidase" evidence="15">
    <location>
        <begin position="264"/>
        <end position="584"/>
    </location>
</feature>
<reference evidence="17 18" key="1">
    <citation type="submission" date="2017-09" db="EMBL/GenBank/DDBJ databases">
        <title>Sphingomonas spermidinifaciens 9NM-10, whole genome shotgun sequence.</title>
        <authorList>
            <person name="Feng G."/>
            <person name="Zhu H."/>
        </authorList>
    </citation>
    <scope>NUCLEOTIDE SEQUENCE [LARGE SCALE GENOMIC DNA]</scope>
    <source>
        <strain evidence="17 18">9NM-10</strain>
    </source>
</reference>
<keyword evidence="9" id="KW-0133">Cell shape</keyword>
<evidence type="ECO:0000256" key="14">
    <source>
        <dbReference type="SAM" id="MobiDB-lite"/>
    </source>
</evidence>
<keyword evidence="18" id="KW-1185">Reference proteome</keyword>
<keyword evidence="13" id="KW-0961">Cell wall biogenesis/degradation</keyword>
<dbReference type="PANTHER" id="PTHR30627">
    <property type="entry name" value="PEPTIDOGLYCAN D,D-TRANSPEPTIDASE"/>
    <property type="match status" value="1"/>
</dbReference>
<keyword evidence="5" id="KW-0121">Carboxypeptidase</keyword>
<dbReference type="GO" id="GO:0009002">
    <property type="term" value="F:serine-type D-Ala-D-Ala carboxypeptidase activity"/>
    <property type="evidence" value="ECO:0007669"/>
    <property type="project" value="InterPro"/>
</dbReference>
<organism evidence="17 18">
    <name type="scientific">Sphingomonas spermidinifaciens</name>
    <dbReference type="NCBI Taxonomy" id="1141889"/>
    <lineage>
        <taxon>Bacteria</taxon>
        <taxon>Pseudomonadati</taxon>
        <taxon>Pseudomonadota</taxon>
        <taxon>Alphaproteobacteria</taxon>
        <taxon>Sphingomonadales</taxon>
        <taxon>Sphingomonadaceae</taxon>
        <taxon>Sphingomonas</taxon>
    </lineage>
</organism>
<dbReference type="GO" id="GO:0009252">
    <property type="term" value="P:peptidoglycan biosynthetic process"/>
    <property type="evidence" value="ECO:0007669"/>
    <property type="project" value="UniProtKB-KW"/>
</dbReference>
<gene>
    <name evidence="17" type="primary">mrdA</name>
    <name evidence="17" type="ORF">COC42_00565</name>
</gene>
<evidence type="ECO:0000256" key="1">
    <source>
        <dbReference type="ARBA" id="ARBA00004167"/>
    </source>
</evidence>
<name>A0A2A4B9G4_9SPHN</name>
<keyword evidence="6" id="KW-0645">Protease</keyword>
<keyword evidence="8" id="KW-0378">Hydrolase</keyword>
<dbReference type="GO" id="GO:0071972">
    <property type="term" value="F:peptidoglycan L,D-transpeptidase activity"/>
    <property type="evidence" value="ECO:0007669"/>
    <property type="project" value="TreeGrafter"/>
</dbReference>
<feature type="region of interest" description="Disordered" evidence="14">
    <location>
        <begin position="624"/>
        <end position="647"/>
    </location>
</feature>
<evidence type="ECO:0000256" key="2">
    <source>
        <dbReference type="ARBA" id="ARBA00004236"/>
    </source>
</evidence>
<keyword evidence="3" id="KW-1003">Cell membrane</keyword>
<dbReference type="GO" id="GO:0005886">
    <property type="term" value="C:plasma membrane"/>
    <property type="evidence" value="ECO:0007669"/>
    <property type="project" value="UniProtKB-SubCell"/>
</dbReference>
<proteinExistence type="predicted"/>
<evidence type="ECO:0000256" key="6">
    <source>
        <dbReference type="ARBA" id="ARBA00022670"/>
    </source>
</evidence>
<evidence type="ECO:0000256" key="10">
    <source>
        <dbReference type="ARBA" id="ARBA00022984"/>
    </source>
</evidence>
<evidence type="ECO:0000259" key="15">
    <source>
        <dbReference type="Pfam" id="PF00905"/>
    </source>
</evidence>
<dbReference type="NCBIfam" id="TIGR03423">
    <property type="entry name" value="pbp2_mrdA"/>
    <property type="match status" value="1"/>
</dbReference>
<dbReference type="Pfam" id="PF00905">
    <property type="entry name" value="Transpeptidase"/>
    <property type="match status" value="1"/>
</dbReference>
<evidence type="ECO:0000256" key="4">
    <source>
        <dbReference type="ARBA" id="ARBA00022519"/>
    </source>
</evidence>
<sequence length="647" mass="69902">MRQVTEAAQAFSFSRRALALGLGQLGIGGLLIGRMAWLSVAENERYKLLSESNRVSMTLIPPRRGWIVDRAGHAIANNRTDFRIDLIPERVVDPARVVADLARLLKLDPSEVERITRELAKTRGLQPVPVAENLDWDRYASVVVRQPELPGVAPTQGYARNYPAGAAVAHLVGYVGAANAEQYKATKDPLYLAPGFKLGKDGLEKSLETDLRGRPGARRVEVTAGGRPVRDLETRGDVPGRTVKLTIDVGLQEYAARRLGNESGSAVVIDARTGGILAMASMPAYDPNSFSDGISRLEWGMLSGDDHLPLMNKVLQGLYPPGSTFKPATALAALRSGIDPERTVHCPGGYQLGNRFFRCLGRHGSVNLHRAIAKSCNTYFYTMGREVGMDAVAAAARELGLGAEYPLPFPSQRYGTIPDPAWKLRKYDQKWSQADTLNASIGQGYILTSPLQLAVQASRIASGRGLMPRILSDAPVVAPMLDVPPERMALIRSGMDEVVNGAGTAVRSRLQLDGVRMGGKTGTAQVRRIAGGARGGLNVPWKYRDHGLFIGFAPVEAPLYAVAVVIEHGMSGSGAAAPVARDLLTYLFDRPKAMETLAAFEKQWGGDLNTRMAAKAEAYRLVQQAPIPIPTPSPNPEVAPPTTRDRD</sequence>
<evidence type="ECO:0000256" key="9">
    <source>
        <dbReference type="ARBA" id="ARBA00022960"/>
    </source>
</evidence>
<dbReference type="EMBL" id="NWMW01000001">
    <property type="protein sequence ID" value="PCD04592.1"/>
    <property type="molecule type" value="Genomic_DNA"/>
</dbReference>
<evidence type="ECO:0000256" key="7">
    <source>
        <dbReference type="ARBA" id="ARBA00022692"/>
    </source>
</evidence>
<dbReference type="GO" id="GO:0008658">
    <property type="term" value="F:penicillin binding"/>
    <property type="evidence" value="ECO:0007669"/>
    <property type="project" value="InterPro"/>
</dbReference>
<dbReference type="Gene3D" id="3.40.710.10">
    <property type="entry name" value="DD-peptidase/beta-lactamase superfamily"/>
    <property type="match status" value="1"/>
</dbReference>
<dbReference type="AlphaFoldDB" id="A0A2A4B9G4"/>
<evidence type="ECO:0000256" key="8">
    <source>
        <dbReference type="ARBA" id="ARBA00022801"/>
    </source>
</evidence>
<keyword evidence="4" id="KW-0997">Cell inner membrane</keyword>
<evidence type="ECO:0000313" key="18">
    <source>
        <dbReference type="Proteomes" id="UP000218366"/>
    </source>
</evidence>
<comment type="caution">
    <text evidence="17">The sequence shown here is derived from an EMBL/GenBank/DDBJ whole genome shotgun (WGS) entry which is preliminary data.</text>
</comment>
<evidence type="ECO:0000256" key="12">
    <source>
        <dbReference type="ARBA" id="ARBA00023136"/>
    </source>
</evidence>
<dbReference type="InterPro" id="IPR050515">
    <property type="entry name" value="Beta-lactam/transpept"/>
</dbReference>
<feature type="compositionally biased region" description="Pro residues" evidence="14">
    <location>
        <begin position="627"/>
        <end position="639"/>
    </location>
</feature>
<dbReference type="OrthoDB" id="9766847at2"/>
<dbReference type="InterPro" id="IPR001460">
    <property type="entry name" value="PCN-bd_Tpept"/>
</dbReference>
<dbReference type="PANTHER" id="PTHR30627:SF2">
    <property type="entry name" value="PEPTIDOGLYCAN D,D-TRANSPEPTIDASE MRDA"/>
    <property type="match status" value="1"/>
</dbReference>
<evidence type="ECO:0000256" key="11">
    <source>
        <dbReference type="ARBA" id="ARBA00022989"/>
    </source>
</evidence>
<dbReference type="InterPro" id="IPR012338">
    <property type="entry name" value="Beta-lactam/transpept-like"/>
</dbReference>
<evidence type="ECO:0000313" key="17">
    <source>
        <dbReference type="EMBL" id="PCD04592.1"/>
    </source>
</evidence>
<evidence type="ECO:0000256" key="3">
    <source>
        <dbReference type="ARBA" id="ARBA00022475"/>
    </source>
</evidence>
<evidence type="ECO:0000259" key="16">
    <source>
        <dbReference type="Pfam" id="PF03717"/>
    </source>
</evidence>
<dbReference type="GO" id="GO:0006508">
    <property type="term" value="P:proteolysis"/>
    <property type="evidence" value="ECO:0007669"/>
    <property type="project" value="UniProtKB-KW"/>
</dbReference>